<dbReference type="SUPFAM" id="SSF46938">
    <property type="entry name" value="CRAL/TRIO N-terminal domain"/>
    <property type="match status" value="1"/>
</dbReference>
<dbReference type="PANTHER" id="PTHR45824">
    <property type="entry name" value="GH16843P"/>
    <property type="match status" value="1"/>
</dbReference>
<feature type="coiled-coil region" evidence="1">
    <location>
        <begin position="152"/>
        <end position="179"/>
    </location>
</feature>
<organism evidence="2 3">
    <name type="scientific">Vigna mungo</name>
    <name type="common">Black gram</name>
    <name type="synonym">Phaseolus mungo</name>
    <dbReference type="NCBI Taxonomy" id="3915"/>
    <lineage>
        <taxon>Eukaryota</taxon>
        <taxon>Viridiplantae</taxon>
        <taxon>Streptophyta</taxon>
        <taxon>Embryophyta</taxon>
        <taxon>Tracheophyta</taxon>
        <taxon>Spermatophyta</taxon>
        <taxon>Magnoliopsida</taxon>
        <taxon>eudicotyledons</taxon>
        <taxon>Gunneridae</taxon>
        <taxon>Pentapetalae</taxon>
        <taxon>rosids</taxon>
        <taxon>fabids</taxon>
        <taxon>Fabales</taxon>
        <taxon>Fabaceae</taxon>
        <taxon>Papilionoideae</taxon>
        <taxon>50 kb inversion clade</taxon>
        <taxon>NPAAA clade</taxon>
        <taxon>indigoferoid/millettioid clade</taxon>
        <taxon>Phaseoleae</taxon>
        <taxon>Vigna</taxon>
    </lineage>
</organism>
<evidence type="ECO:0000313" key="2">
    <source>
        <dbReference type="EMBL" id="WVZ18322.1"/>
    </source>
</evidence>
<dbReference type="Gene3D" id="3.40.525.10">
    <property type="entry name" value="CRAL-TRIO lipid binding domain"/>
    <property type="match status" value="1"/>
</dbReference>
<sequence>IRAYYCGIELFITNFLHPLLNSMSEDQKKTSSTGHDEMVVSQEQQAKITEVKGLIGQLSDKESVYCSDASISRYLMSRNSNVKKAAQMLKQSLKWRYKAWLTCLLFQKKSREDVAADAESGCISRPNCQEKYGRTVIVSTPRRKRIFLSKRIDGLNGASMELEEKLLNVKKECADLELDFLLLGLFVAGLVLMQVVAQTREDASRFTWSLGVEEVLADDRKRGGHEEFGKALEVGDGGKDECSGALMVATGGFCGGD</sequence>
<keyword evidence="3" id="KW-1185">Reference proteome</keyword>
<dbReference type="PANTHER" id="PTHR45824:SF8">
    <property type="entry name" value="CRAL-TRIO LIPID BINDING DOMAIN, CRAL_TRIO DOMAIN-CONTAINING PROTEIN-RELATED"/>
    <property type="match status" value="1"/>
</dbReference>
<evidence type="ECO:0000256" key="1">
    <source>
        <dbReference type="SAM" id="Coils"/>
    </source>
</evidence>
<dbReference type="GO" id="GO:0008526">
    <property type="term" value="F:phosphatidylinositol transfer activity"/>
    <property type="evidence" value="ECO:0007669"/>
    <property type="project" value="TreeGrafter"/>
</dbReference>
<protein>
    <recommendedName>
        <fullName evidence="4">CRAL/TRIO N-terminal domain-containing protein</fullName>
    </recommendedName>
</protein>
<dbReference type="EMBL" id="CP144699">
    <property type="protein sequence ID" value="WVZ18322.1"/>
    <property type="molecule type" value="Genomic_DNA"/>
</dbReference>
<dbReference type="Proteomes" id="UP001374535">
    <property type="component" value="Chromosome 2"/>
</dbReference>
<keyword evidence="1" id="KW-0175">Coiled coil</keyword>
<accession>A0AAQ3P0T2</accession>
<dbReference type="InterPro" id="IPR036865">
    <property type="entry name" value="CRAL-TRIO_dom_sf"/>
</dbReference>
<dbReference type="InterPro" id="IPR036273">
    <property type="entry name" value="CRAL/TRIO_N_dom_sf"/>
</dbReference>
<evidence type="ECO:0000313" key="3">
    <source>
        <dbReference type="Proteomes" id="UP001374535"/>
    </source>
</evidence>
<proteinExistence type="predicted"/>
<reference evidence="2 3" key="1">
    <citation type="journal article" date="2023" name="Life. Sci Alliance">
        <title>Evolutionary insights into 3D genome organization and epigenetic landscape of Vigna mungo.</title>
        <authorList>
            <person name="Junaid A."/>
            <person name="Singh B."/>
            <person name="Bhatia S."/>
        </authorList>
    </citation>
    <scope>NUCLEOTIDE SEQUENCE [LARGE SCALE GENOMIC DNA]</scope>
    <source>
        <strain evidence="2">Urdbean</strain>
    </source>
</reference>
<gene>
    <name evidence="2" type="ORF">V8G54_005644</name>
</gene>
<evidence type="ECO:0008006" key="4">
    <source>
        <dbReference type="Google" id="ProtNLM"/>
    </source>
</evidence>
<dbReference type="InterPro" id="IPR052578">
    <property type="entry name" value="PI_Transfer_CRAL-TRIO"/>
</dbReference>
<name>A0AAQ3P0T2_VIGMU</name>
<feature type="non-terminal residue" evidence="2">
    <location>
        <position position="1"/>
    </location>
</feature>
<dbReference type="AlphaFoldDB" id="A0AAQ3P0T2"/>